<dbReference type="PANTHER" id="PTHR25462:SF300">
    <property type="entry name" value="RING-TYPE DOMAIN-CONTAINING PROTEIN"/>
    <property type="match status" value="1"/>
</dbReference>
<dbReference type="Gene3D" id="2.120.10.30">
    <property type="entry name" value="TolB, C-terminal domain"/>
    <property type="match status" value="1"/>
</dbReference>
<keyword evidence="3" id="KW-1185">Reference proteome</keyword>
<name>A0A8B8CBV8_CRAVI</name>
<keyword evidence="1" id="KW-0862">Zinc</keyword>
<organism evidence="3 4">
    <name type="scientific">Crassostrea virginica</name>
    <name type="common">Eastern oyster</name>
    <dbReference type="NCBI Taxonomy" id="6565"/>
    <lineage>
        <taxon>Eukaryota</taxon>
        <taxon>Metazoa</taxon>
        <taxon>Spiralia</taxon>
        <taxon>Lophotrochozoa</taxon>
        <taxon>Mollusca</taxon>
        <taxon>Bivalvia</taxon>
        <taxon>Autobranchia</taxon>
        <taxon>Pteriomorphia</taxon>
        <taxon>Ostreida</taxon>
        <taxon>Ostreoidea</taxon>
        <taxon>Ostreidae</taxon>
        <taxon>Crassostrea</taxon>
    </lineage>
</organism>
<dbReference type="InterPro" id="IPR011042">
    <property type="entry name" value="6-blade_b-propeller_TolB-like"/>
</dbReference>
<dbReference type="OrthoDB" id="5950519at2759"/>
<dbReference type="Gene3D" id="3.30.160.60">
    <property type="entry name" value="Classic Zinc Finger"/>
    <property type="match status" value="1"/>
</dbReference>
<sequence length="599" mass="69776">MLSMCSLCRGYTKYYCHTCNGNLCQHCKVVHVIDLDTKNHKVVFYREKFNYVPEREKCRIHRHCKYNKYCEPCKVPVCDSCSDHKPYAFSLFACFYPKQRSDHKLCDIKTIYQTMRRLFVNRIHEVRSETLYIRQVQLERLKNDVNIDVQKCQIEISRYHSKMITKSQALKDCMDTVRDNVILRVRSNHSCLLQKNKLTQFIARIQKYEHRFEKTANRPVKFLRFIKTVQLLSTQATPHIKRHSMPSLIQEINIENVIDILTGIKITGKGKRRLQVGDDLMLTMMSSPVLQKQFRLEFIGDKWPTYLHHISSVTSKISNRVWVSGFGNLILLDTETRNKLQNVPDSLKQAYGIHTTVNGIIGDELIYIDENFKIKVISHVSSTSDILINMTDLAWKPQCVYCVPSSGDLLVGMYRWDTHTGKIMRFNYIGRHTQTIQRNKALRFLYRHPIYLTENNNGDVVVSDLGREAIVVTSREGRYRFTYTGPVLSGSELMPRVICTDVLSHILVCDEHTHTVHILDKNGQFLKYLLTEQSPGIYCLSYDSLTHCLWVGLESTSVAPDLPLWECELVEYRHMNRNFSLLNDTEESIHTNLTETPDT</sequence>
<dbReference type="KEGG" id="cvn:111117736"/>
<dbReference type="GeneID" id="111117736"/>
<dbReference type="InterPro" id="IPR047153">
    <property type="entry name" value="TRIM45/56/19-like"/>
</dbReference>
<dbReference type="PROSITE" id="PS50119">
    <property type="entry name" value="ZF_BBOX"/>
    <property type="match status" value="1"/>
</dbReference>
<keyword evidence="1" id="KW-0863">Zinc-finger</keyword>
<feature type="domain" description="B box-type" evidence="2">
    <location>
        <begin position="1"/>
        <end position="45"/>
    </location>
</feature>
<dbReference type="GO" id="GO:0008270">
    <property type="term" value="F:zinc ion binding"/>
    <property type="evidence" value="ECO:0007669"/>
    <property type="project" value="UniProtKB-KW"/>
</dbReference>
<protein>
    <submittedName>
        <fullName evidence="4 5">Uncharacterized protein LOC111117736 isoform X1</fullName>
    </submittedName>
</protein>
<proteinExistence type="predicted"/>
<evidence type="ECO:0000313" key="3">
    <source>
        <dbReference type="Proteomes" id="UP000694844"/>
    </source>
</evidence>
<dbReference type="PANTHER" id="PTHR25462">
    <property type="entry name" value="BONUS, ISOFORM C-RELATED"/>
    <property type="match status" value="1"/>
</dbReference>
<evidence type="ECO:0000259" key="2">
    <source>
        <dbReference type="PROSITE" id="PS50119"/>
    </source>
</evidence>
<dbReference type="AlphaFoldDB" id="A0A8B8CBV8"/>
<reference evidence="4 5" key="1">
    <citation type="submission" date="2025-04" db="UniProtKB">
        <authorList>
            <consortium name="RefSeq"/>
        </authorList>
    </citation>
    <scope>IDENTIFICATION</scope>
    <source>
        <tissue evidence="4 5">Whole sample</tissue>
    </source>
</reference>
<dbReference type="SUPFAM" id="SSF101898">
    <property type="entry name" value="NHL repeat"/>
    <property type="match status" value="1"/>
</dbReference>
<dbReference type="Proteomes" id="UP000694844">
    <property type="component" value="Chromosome 10"/>
</dbReference>
<evidence type="ECO:0000256" key="1">
    <source>
        <dbReference type="PROSITE-ProRule" id="PRU00024"/>
    </source>
</evidence>
<accession>A0A8B8CBV8</accession>
<gene>
    <name evidence="4 5" type="primary">LOC111117736</name>
</gene>
<evidence type="ECO:0000313" key="4">
    <source>
        <dbReference type="RefSeq" id="XP_022312634.1"/>
    </source>
</evidence>
<dbReference type="RefSeq" id="XP_022312635.1">
    <property type="nucleotide sequence ID" value="XM_022456927.1"/>
</dbReference>
<keyword evidence="1" id="KW-0479">Metal-binding</keyword>
<evidence type="ECO:0000313" key="5">
    <source>
        <dbReference type="RefSeq" id="XP_022312635.1"/>
    </source>
</evidence>
<dbReference type="RefSeq" id="XP_022312634.1">
    <property type="nucleotide sequence ID" value="XM_022456926.1"/>
</dbReference>
<dbReference type="InterPro" id="IPR000315">
    <property type="entry name" value="Znf_B-box"/>
</dbReference>